<comment type="caution">
    <text evidence="2">The sequence shown here is derived from an EMBL/GenBank/DDBJ whole genome shotgun (WGS) entry which is preliminary data.</text>
</comment>
<evidence type="ECO:0000313" key="3">
    <source>
        <dbReference type="Proteomes" id="UP001177670"/>
    </source>
</evidence>
<name>A0AA40G0S8_9HYME</name>
<dbReference type="AlphaFoldDB" id="A0AA40G0S8"/>
<feature type="region of interest" description="Disordered" evidence="1">
    <location>
        <begin position="85"/>
        <end position="108"/>
    </location>
</feature>
<organism evidence="2 3">
    <name type="scientific">Melipona bicolor</name>
    <dbReference type="NCBI Taxonomy" id="60889"/>
    <lineage>
        <taxon>Eukaryota</taxon>
        <taxon>Metazoa</taxon>
        <taxon>Ecdysozoa</taxon>
        <taxon>Arthropoda</taxon>
        <taxon>Hexapoda</taxon>
        <taxon>Insecta</taxon>
        <taxon>Pterygota</taxon>
        <taxon>Neoptera</taxon>
        <taxon>Endopterygota</taxon>
        <taxon>Hymenoptera</taxon>
        <taxon>Apocrita</taxon>
        <taxon>Aculeata</taxon>
        <taxon>Apoidea</taxon>
        <taxon>Anthophila</taxon>
        <taxon>Apidae</taxon>
        <taxon>Melipona</taxon>
    </lineage>
</organism>
<protein>
    <submittedName>
        <fullName evidence="2">Uncharacterized protein</fullName>
    </submittedName>
</protein>
<feature type="non-terminal residue" evidence="2">
    <location>
        <position position="137"/>
    </location>
</feature>
<reference evidence="2" key="1">
    <citation type="submission" date="2021-10" db="EMBL/GenBank/DDBJ databases">
        <title>Melipona bicolor Genome sequencing and assembly.</title>
        <authorList>
            <person name="Araujo N.S."/>
            <person name="Arias M.C."/>
        </authorList>
    </citation>
    <scope>NUCLEOTIDE SEQUENCE</scope>
    <source>
        <strain evidence="2">USP_2M_L1-L4_2017</strain>
        <tissue evidence="2">Whole body</tissue>
    </source>
</reference>
<sequence>MSVEMVIYILGSPEGDVGTKSTKRYVLHASCAVPPRPFRVLERVRARHEHTSPRTKWHCRKDTGVGESYLSVEVGEAPTKPRTERIKLGDGVQPPWLGTNQSPLPPMKKYQTRENDPLREAFEHRVVEVADDASVKR</sequence>
<keyword evidence="3" id="KW-1185">Reference proteome</keyword>
<gene>
    <name evidence="2" type="ORF">K0M31_020085</name>
</gene>
<dbReference type="Proteomes" id="UP001177670">
    <property type="component" value="Unassembled WGS sequence"/>
</dbReference>
<proteinExistence type="predicted"/>
<evidence type="ECO:0000256" key="1">
    <source>
        <dbReference type="SAM" id="MobiDB-lite"/>
    </source>
</evidence>
<accession>A0AA40G0S8</accession>
<dbReference type="EMBL" id="JAHYIQ010000009">
    <property type="protein sequence ID" value="KAK1128949.1"/>
    <property type="molecule type" value="Genomic_DNA"/>
</dbReference>
<evidence type="ECO:0000313" key="2">
    <source>
        <dbReference type="EMBL" id="KAK1128949.1"/>
    </source>
</evidence>